<dbReference type="InterPro" id="IPR050558">
    <property type="entry name" value="PTS_Sugar-Specific_Components"/>
</dbReference>
<comment type="caution">
    <text evidence="15">The sequence shown here is derived from an EMBL/GenBank/DDBJ whole genome shotgun (WGS) entry which is preliminary data.</text>
</comment>
<dbReference type="GO" id="GO:0016301">
    <property type="term" value="F:kinase activity"/>
    <property type="evidence" value="ECO:0007669"/>
    <property type="project" value="UniProtKB-KW"/>
</dbReference>
<dbReference type="SUPFAM" id="SSF55604">
    <property type="entry name" value="Glucose permease domain IIB"/>
    <property type="match status" value="1"/>
</dbReference>
<comment type="subcellular location">
    <subcellularLocation>
        <location evidence="1">Cell membrane</location>
        <topology evidence="1">Multi-pass membrane protein</topology>
    </subcellularLocation>
</comment>
<evidence type="ECO:0000256" key="12">
    <source>
        <dbReference type="SAM" id="Phobius"/>
    </source>
</evidence>
<reference evidence="15 16" key="1">
    <citation type="submission" date="2018-08" db="EMBL/GenBank/DDBJ databases">
        <title>A genome reference for cultivated species of the human gut microbiota.</title>
        <authorList>
            <person name="Zou Y."/>
            <person name="Xue W."/>
            <person name="Luo G."/>
        </authorList>
    </citation>
    <scope>NUCLEOTIDE SEQUENCE [LARGE SCALE GENOMIC DNA]</scope>
    <source>
        <strain evidence="15 16">OM06-4</strain>
    </source>
</reference>
<name>A0A3E3EA24_9FIRM</name>
<evidence type="ECO:0000256" key="5">
    <source>
        <dbReference type="ARBA" id="ARBA00022679"/>
    </source>
</evidence>
<keyword evidence="9 12" id="KW-1133">Transmembrane helix</keyword>
<dbReference type="GO" id="GO:0090589">
    <property type="term" value="F:protein-phosphocysteine-trehalose phosphotransferase system transporter activity"/>
    <property type="evidence" value="ECO:0007669"/>
    <property type="project" value="TreeGrafter"/>
</dbReference>
<dbReference type="Pfam" id="PF02378">
    <property type="entry name" value="PTS_EIIC"/>
    <property type="match status" value="1"/>
</dbReference>
<keyword evidence="10 12" id="KW-0472">Membrane</keyword>
<keyword evidence="6" id="KW-0598">Phosphotransferase system</keyword>
<dbReference type="AlphaFoldDB" id="A0A3E3EA24"/>
<dbReference type="PROSITE" id="PS01035">
    <property type="entry name" value="PTS_EIIB_TYPE_1_CYS"/>
    <property type="match status" value="1"/>
</dbReference>
<proteinExistence type="predicted"/>
<evidence type="ECO:0000259" key="13">
    <source>
        <dbReference type="PROSITE" id="PS51098"/>
    </source>
</evidence>
<dbReference type="Gene3D" id="3.30.1360.60">
    <property type="entry name" value="Glucose permease domain IIB"/>
    <property type="match status" value="1"/>
</dbReference>
<protein>
    <submittedName>
        <fullName evidence="15">PTS beta-glucoside transporter subunit IIABC</fullName>
    </submittedName>
</protein>
<evidence type="ECO:0000256" key="4">
    <source>
        <dbReference type="ARBA" id="ARBA00022597"/>
    </source>
</evidence>
<accession>A0A3E3EA24</accession>
<evidence type="ECO:0000259" key="14">
    <source>
        <dbReference type="PROSITE" id="PS51103"/>
    </source>
</evidence>
<feature type="transmembrane region" description="Helical" evidence="12">
    <location>
        <begin position="392"/>
        <end position="411"/>
    </location>
</feature>
<evidence type="ECO:0000256" key="7">
    <source>
        <dbReference type="ARBA" id="ARBA00022692"/>
    </source>
</evidence>
<evidence type="ECO:0000313" key="15">
    <source>
        <dbReference type="EMBL" id="RGD80682.1"/>
    </source>
</evidence>
<feature type="active site" description="Phosphocysteine intermediate; for EIIB activity" evidence="11">
    <location>
        <position position="26"/>
    </location>
</feature>
<feature type="transmembrane region" description="Helical" evidence="12">
    <location>
        <begin position="184"/>
        <end position="204"/>
    </location>
</feature>
<feature type="transmembrane region" description="Helical" evidence="12">
    <location>
        <begin position="112"/>
        <end position="133"/>
    </location>
</feature>
<dbReference type="Proteomes" id="UP000261032">
    <property type="component" value="Unassembled WGS sequence"/>
</dbReference>
<keyword evidence="5" id="KW-0808">Transferase</keyword>
<evidence type="ECO:0000256" key="3">
    <source>
        <dbReference type="ARBA" id="ARBA00022475"/>
    </source>
</evidence>
<keyword evidence="3" id="KW-1003">Cell membrane</keyword>
<evidence type="ECO:0000256" key="2">
    <source>
        <dbReference type="ARBA" id="ARBA00022448"/>
    </source>
</evidence>
<dbReference type="Pfam" id="PF00367">
    <property type="entry name" value="PTS_EIIB"/>
    <property type="match status" value="1"/>
</dbReference>
<keyword evidence="7 12" id="KW-0812">Transmembrane</keyword>
<sequence>MDYKEIANQIIITIGGQDNVKYVTHCVTRLRFVLKNKNLVNQDKINEIDGVLGSTFGAGQFQIIMGKNLSATFTQVVKNYNFEVAEIIDEILDEDIKEKDDSPIWKRGIKNIFNFLSACVTPMIPGLTVAGLIKVFLVLTSLAWPEIVDNQTYLVINGIVNTSFYFMPVFVAYGAAIRLGSTPIYSMIVACLLIHPDIIGMLSAEEPLKILGFTAYSASYASSFLPAILSTVAVANIEKLLNKYLPGMFKGIFVGGLTLVLASLLTLTVLGPIGFFAGEYFINFLVWMQSTIGPFALGALGGVLPFVIMSGMHTVFGPVMMQSIASLGYEGFLRPTQFVHNVAEGGACFGVALKTKNPELRSQAISSGVGAILAGVSEPAIYGINLRLKKPMYGVMAGGAVGGCIDGFFGVKAFAYGNPSILALPIYGETIIGVIIAIIAAFVVSSVVSYFSGFEDVPVKNKNFQQNSH</sequence>
<evidence type="ECO:0000256" key="8">
    <source>
        <dbReference type="ARBA" id="ARBA00022777"/>
    </source>
</evidence>
<dbReference type="RefSeq" id="WP_117582350.1">
    <property type="nucleotide sequence ID" value="NZ_QUSL01000030.1"/>
</dbReference>
<dbReference type="PANTHER" id="PTHR30175:SF1">
    <property type="entry name" value="PTS SYSTEM ARBUTIN-, CELLOBIOSE-, AND SALICIN-SPECIFIC EIIBC COMPONENT-RELATED"/>
    <property type="match status" value="1"/>
</dbReference>
<keyword evidence="4" id="KW-0762">Sugar transport</keyword>
<dbReference type="GO" id="GO:0009401">
    <property type="term" value="P:phosphoenolpyruvate-dependent sugar phosphotransferase system"/>
    <property type="evidence" value="ECO:0007669"/>
    <property type="project" value="UniProtKB-KW"/>
</dbReference>
<dbReference type="GO" id="GO:0015771">
    <property type="term" value="P:trehalose transport"/>
    <property type="evidence" value="ECO:0007669"/>
    <property type="project" value="TreeGrafter"/>
</dbReference>
<feature type="domain" description="PTS EIIC type-1" evidence="14">
    <location>
        <begin position="114"/>
        <end position="468"/>
    </location>
</feature>
<organism evidence="15 16">
    <name type="scientific">Thomasclavelia ramosa</name>
    <dbReference type="NCBI Taxonomy" id="1547"/>
    <lineage>
        <taxon>Bacteria</taxon>
        <taxon>Bacillati</taxon>
        <taxon>Bacillota</taxon>
        <taxon>Erysipelotrichia</taxon>
        <taxon>Erysipelotrichales</taxon>
        <taxon>Coprobacillaceae</taxon>
        <taxon>Thomasclavelia</taxon>
    </lineage>
</organism>
<dbReference type="GO" id="GO:0008982">
    <property type="term" value="F:protein-N(PI)-phosphohistidine-sugar phosphotransferase activity"/>
    <property type="evidence" value="ECO:0007669"/>
    <property type="project" value="InterPro"/>
</dbReference>
<dbReference type="InterPro" id="IPR013013">
    <property type="entry name" value="PTS_EIIC_1"/>
</dbReference>
<dbReference type="EMBL" id="QUSL01000030">
    <property type="protein sequence ID" value="RGD80682.1"/>
    <property type="molecule type" value="Genomic_DNA"/>
</dbReference>
<gene>
    <name evidence="15" type="ORF">DXB93_15125</name>
</gene>
<evidence type="ECO:0000256" key="10">
    <source>
        <dbReference type="ARBA" id="ARBA00023136"/>
    </source>
</evidence>
<dbReference type="PROSITE" id="PS51098">
    <property type="entry name" value="PTS_EIIB_TYPE_1"/>
    <property type="match status" value="1"/>
</dbReference>
<dbReference type="InterPro" id="IPR036878">
    <property type="entry name" value="Glu_permease_IIB"/>
</dbReference>
<feature type="transmembrane region" description="Helical" evidence="12">
    <location>
        <begin position="153"/>
        <end position="177"/>
    </location>
</feature>
<dbReference type="InterPro" id="IPR003352">
    <property type="entry name" value="PTS_EIIC"/>
</dbReference>
<keyword evidence="8" id="KW-0418">Kinase</keyword>
<evidence type="ECO:0000256" key="11">
    <source>
        <dbReference type="PROSITE-ProRule" id="PRU00421"/>
    </source>
</evidence>
<feature type="domain" description="PTS EIIB type-1" evidence="13">
    <location>
        <begin position="4"/>
        <end position="86"/>
    </location>
</feature>
<keyword evidence="2" id="KW-0813">Transport</keyword>
<feature type="transmembrane region" description="Helical" evidence="12">
    <location>
        <begin position="210"/>
        <end position="237"/>
    </location>
</feature>
<dbReference type="InterPro" id="IPR018113">
    <property type="entry name" value="PTrfase_EIIB_Cys"/>
</dbReference>
<dbReference type="PROSITE" id="PS51103">
    <property type="entry name" value="PTS_EIIC_TYPE_1"/>
    <property type="match status" value="1"/>
</dbReference>
<evidence type="ECO:0000256" key="9">
    <source>
        <dbReference type="ARBA" id="ARBA00022989"/>
    </source>
</evidence>
<dbReference type="InterPro" id="IPR001996">
    <property type="entry name" value="PTS_IIB_1"/>
</dbReference>
<evidence type="ECO:0000256" key="1">
    <source>
        <dbReference type="ARBA" id="ARBA00004651"/>
    </source>
</evidence>
<evidence type="ECO:0000313" key="16">
    <source>
        <dbReference type="Proteomes" id="UP000261032"/>
    </source>
</evidence>
<dbReference type="PANTHER" id="PTHR30175">
    <property type="entry name" value="PHOSPHOTRANSFERASE SYSTEM TRANSPORT PROTEIN"/>
    <property type="match status" value="1"/>
</dbReference>
<dbReference type="GO" id="GO:0005886">
    <property type="term" value="C:plasma membrane"/>
    <property type="evidence" value="ECO:0007669"/>
    <property type="project" value="UniProtKB-SubCell"/>
</dbReference>
<feature type="transmembrane region" description="Helical" evidence="12">
    <location>
        <begin position="431"/>
        <end position="452"/>
    </location>
</feature>
<dbReference type="CDD" id="cd00212">
    <property type="entry name" value="PTS_IIB_glc"/>
    <property type="match status" value="1"/>
</dbReference>
<feature type="transmembrane region" description="Helical" evidence="12">
    <location>
        <begin position="295"/>
        <end position="316"/>
    </location>
</feature>
<evidence type="ECO:0000256" key="6">
    <source>
        <dbReference type="ARBA" id="ARBA00022683"/>
    </source>
</evidence>
<feature type="transmembrane region" description="Helical" evidence="12">
    <location>
        <begin position="249"/>
        <end position="275"/>
    </location>
</feature>